<reference evidence="5" key="1">
    <citation type="journal article" date="2018" name="Front. Microbiol.">
        <title>Genome-Based Analysis Reveals the Taxonomy and Diversity of the Family Idiomarinaceae.</title>
        <authorList>
            <person name="Liu Y."/>
            <person name="Lai Q."/>
            <person name="Shao Z."/>
        </authorList>
    </citation>
    <scope>NUCLEOTIDE SEQUENCE [LARGE SCALE GENOMIC DNA]</scope>
    <source>
        <strain evidence="5">F23</strain>
    </source>
</reference>
<evidence type="ECO:0000259" key="2">
    <source>
        <dbReference type="Pfam" id="PF25222"/>
    </source>
</evidence>
<dbReference type="Pfam" id="PF13387">
    <property type="entry name" value="Lnb_N"/>
    <property type="match status" value="1"/>
</dbReference>
<comment type="caution">
    <text evidence="4">The sequence shown here is derived from an EMBL/GenBank/DDBJ whole genome shotgun (WGS) entry which is preliminary data.</text>
</comment>
<feature type="domain" description="Lnb N-terminal periplasmic" evidence="1">
    <location>
        <begin position="122"/>
        <end position="271"/>
    </location>
</feature>
<proteinExistence type="predicted"/>
<dbReference type="OrthoDB" id="9759948at2"/>
<evidence type="ECO:0000313" key="5">
    <source>
        <dbReference type="Proteomes" id="UP000287330"/>
    </source>
</evidence>
<dbReference type="RefSeq" id="WP_110576430.1">
    <property type="nucleotide sequence ID" value="NZ_PIPV01000020.1"/>
</dbReference>
<accession>A0A432XJZ8</accession>
<gene>
    <name evidence="4" type="ORF">CWE25_13125</name>
</gene>
<keyword evidence="5" id="KW-1185">Reference proteome</keyword>
<dbReference type="AlphaFoldDB" id="A0A432XJZ8"/>
<name>A0A432XJZ8_9GAMM</name>
<organism evidence="4 5">
    <name type="scientific">Idiomarina fontislapidosi</name>
    <dbReference type="NCBI Taxonomy" id="263723"/>
    <lineage>
        <taxon>Bacteria</taxon>
        <taxon>Pseudomonadati</taxon>
        <taxon>Pseudomonadota</taxon>
        <taxon>Gammaproteobacteria</taxon>
        <taxon>Alteromonadales</taxon>
        <taxon>Idiomarinaceae</taxon>
        <taxon>Idiomarina</taxon>
    </lineage>
</organism>
<feature type="domain" description="DUF7840" evidence="2">
    <location>
        <begin position="395"/>
        <end position="615"/>
    </location>
</feature>
<dbReference type="EMBL" id="PIPV01000020">
    <property type="protein sequence ID" value="RUO48917.1"/>
    <property type="molecule type" value="Genomic_DNA"/>
</dbReference>
<evidence type="ECO:0000259" key="3">
    <source>
        <dbReference type="Pfam" id="PF25225"/>
    </source>
</evidence>
<dbReference type="InterPro" id="IPR057165">
    <property type="entry name" value="DUF7843"/>
</dbReference>
<feature type="domain" description="DUF7843" evidence="3">
    <location>
        <begin position="42"/>
        <end position="106"/>
    </location>
</feature>
<dbReference type="Pfam" id="PF25222">
    <property type="entry name" value="DUF7840"/>
    <property type="match status" value="1"/>
</dbReference>
<protein>
    <submittedName>
        <fullName evidence="4">Uncharacterized protein</fullName>
    </submittedName>
</protein>
<sequence length="616" mass="69790">MNLPEPSLGFFMVLAKGKPVIKHVLLCLIFAFTTFNVSAESELSNSWQWRKLLQYNEIQESEVKQEDFFFSPQGKNNPQAELDATIDAFSDEANICNFPARHMLIHEAGLLPSFDYSACDDFVTWQKSDEVDTATLVFADGYLKNPASFHGHLFIKLGESSDTDLLDNSLNFGAKVPTGVDPVTYIINGLFGGYEARYSAQPFYRHNLSYGQVELRNLWDYELDISTFDAQLLAAHLYELSRTEYTYYFTNKNCAYYVARVIELVAGEYLVSDRELTVFPSEIIKRVAAPEANLVRKIGLNESEQKRFQSKYHALSANQQEAVNLWVTGSDRNKQFRRLSESEQKQVLITLASYYTFRQRQSPEQKQHRSRKQEVLNRLLQYPAGNNLKVEASAEEPHLGQKPNMFRLSRVLGNNQANRWEVIIRPTYYDRLQPKVGKPKNSALRMGELTISLVDNNFLLEDVTLIDITSFNVSSTGLPGDGGSSWAIKTGASRNRLRGAEANFSAYVEGHYGWSGNVTDKVISYALVGGRIHDKELSGDDHNLTIESTVGLEGQFLGSNWFCEIATPLSIAERISSQDWKTNCGVSFVNTGEVDLRLVYEKQNNTNLKLGFSYYF</sequence>
<evidence type="ECO:0000313" key="4">
    <source>
        <dbReference type="EMBL" id="RUO48917.1"/>
    </source>
</evidence>
<dbReference type="InterPro" id="IPR025178">
    <property type="entry name" value="Lnb_N"/>
</dbReference>
<dbReference type="Pfam" id="PF25225">
    <property type="entry name" value="DUF7843"/>
    <property type="match status" value="1"/>
</dbReference>
<dbReference type="InterPro" id="IPR057162">
    <property type="entry name" value="DUF7840"/>
</dbReference>
<dbReference type="Proteomes" id="UP000287330">
    <property type="component" value="Unassembled WGS sequence"/>
</dbReference>
<evidence type="ECO:0000259" key="1">
    <source>
        <dbReference type="Pfam" id="PF13387"/>
    </source>
</evidence>